<feature type="signal peptide" evidence="5">
    <location>
        <begin position="1"/>
        <end position="27"/>
    </location>
</feature>
<feature type="domain" description="Thioredoxin" evidence="6">
    <location>
        <begin position="33"/>
        <end position="174"/>
    </location>
</feature>
<dbReference type="InterPro" id="IPR013766">
    <property type="entry name" value="Thioredoxin_domain"/>
</dbReference>
<evidence type="ECO:0000313" key="8">
    <source>
        <dbReference type="Proteomes" id="UP000183209"/>
    </source>
</evidence>
<proteinExistence type="predicted"/>
<dbReference type="GO" id="GO:0017004">
    <property type="term" value="P:cytochrome complex assembly"/>
    <property type="evidence" value="ECO:0007669"/>
    <property type="project" value="UniProtKB-KW"/>
</dbReference>
<dbReference type="InterPro" id="IPR036249">
    <property type="entry name" value="Thioredoxin-like_sf"/>
</dbReference>
<sequence>MTYSCSPTSRLLFLIFGLFLITTGVYAQEDLTVDEGDQAYNFIGIDEEGKEIALEDYRGKQYVLLNFTATYCGPCWGTYKQMNRVQKKYAEELKVISFHWDDAKAHWKKMAEKAKIDFECTSIWEAKDKAKISEVYQIDGWPYFFLIDKEGTIVAKWFGNNEKKLNRKIKKWVL</sequence>
<evidence type="ECO:0000259" key="6">
    <source>
        <dbReference type="PROSITE" id="PS51352"/>
    </source>
</evidence>
<evidence type="ECO:0000256" key="5">
    <source>
        <dbReference type="SAM" id="SignalP"/>
    </source>
</evidence>
<dbReference type="InterPro" id="IPR017937">
    <property type="entry name" value="Thioredoxin_CS"/>
</dbReference>
<dbReference type="AlphaFoldDB" id="A0A1I6TWW7"/>
<evidence type="ECO:0000313" key="7">
    <source>
        <dbReference type="EMBL" id="SFS93578.1"/>
    </source>
</evidence>
<keyword evidence="5" id="KW-0732">Signal</keyword>
<dbReference type="EMBL" id="FPAG01000006">
    <property type="protein sequence ID" value="SFS93578.1"/>
    <property type="molecule type" value="Genomic_DNA"/>
</dbReference>
<dbReference type="Proteomes" id="UP000183209">
    <property type="component" value="Unassembled WGS sequence"/>
</dbReference>
<evidence type="ECO:0000256" key="1">
    <source>
        <dbReference type="ARBA" id="ARBA00004196"/>
    </source>
</evidence>
<dbReference type="GO" id="GO:0016491">
    <property type="term" value="F:oxidoreductase activity"/>
    <property type="evidence" value="ECO:0007669"/>
    <property type="project" value="InterPro"/>
</dbReference>
<feature type="chain" id="PRO_5010318786" evidence="5">
    <location>
        <begin position="28"/>
        <end position="174"/>
    </location>
</feature>
<dbReference type="OrthoDB" id="710833at2"/>
<keyword evidence="2" id="KW-0201">Cytochrome c-type biogenesis</keyword>
<dbReference type="CDD" id="cd02966">
    <property type="entry name" value="TlpA_like_family"/>
    <property type="match status" value="1"/>
</dbReference>
<keyword evidence="4" id="KW-0676">Redox-active center</keyword>
<gene>
    <name evidence="7" type="ORF">SAMN04487906_2196</name>
</gene>
<evidence type="ECO:0000256" key="2">
    <source>
        <dbReference type="ARBA" id="ARBA00022748"/>
    </source>
</evidence>
<dbReference type="RefSeq" id="WP_074978835.1">
    <property type="nucleotide sequence ID" value="NZ_FPAG01000006.1"/>
</dbReference>
<dbReference type="Pfam" id="PF00578">
    <property type="entry name" value="AhpC-TSA"/>
    <property type="match status" value="1"/>
</dbReference>
<dbReference type="PANTHER" id="PTHR42852:SF6">
    <property type="entry name" value="THIOL:DISULFIDE INTERCHANGE PROTEIN DSBE"/>
    <property type="match status" value="1"/>
</dbReference>
<comment type="subcellular location">
    <subcellularLocation>
        <location evidence="1">Cell envelope</location>
    </subcellularLocation>
</comment>
<evidence type="ECO:0000256" key="3">
    <source>
        <dbReference type="ARBA" id="ARBA00023157"/>
    </source>
</evidence>
<accession>A0A1I6TWW7</accession>
<name>A0A1I6TWW7_9FLAO</name>
<dbReference type="GO" id="GO:0016209">
    <property type="term" value="F:antioxidant activity"/>
    <property type="evidence" value="ECO:0007669"/>
    <property type="project" value="InterPro"/>
</dbReference>
<reference evidence="7 8" key="1">
    <citation type="submission" date="2016-10" db="EMBL/GenBank/DDBJ databases">
        <authorList>
            <person name="de Groot N.N."/>
        </authorList>
    </citation>
    <scope>NUCLEOTIDE SEQUENCE [LARGE SCALE GENOMIC DNA]</scope>
    <source>
        <strain evidence="7 8">CGMCC 1.6114</strain>
    </source>
</reference>
<evidence type="ECO:0000256" key="4">
    <source>
        <dbReference type="ARBA" id="ARBA00023284"/>
    </source>
</evidence>
<dbReference type="InterPro" id="IPR050553">
    <property type="entry name" value="Thioredoxin_ResA/DsbE_sf"/>
</dbReference>
<dbReference type="PANTHER" id="PTHR42852">
    <property type="entry name" value="THIOL:DISULFIDE INTERCHANGE PROTEIN DSBE"/>
    <property type="match status" value="1"/>
</dbReference>
<dbReference type="GO" id="GO:0030313">
    <property type="term" value="C:cell envelope"/>
    <property type="evidence" value="ECO:0007669"/>
    <property type="project" value="UniProtKB-SubCell"/>
</dbReference>
<organism evidence="7 8">
    <name type="scientific">Zhouia amylolytica</name>
    <dbReference type="NCBI Taxonomy" id="376730"/>
    <lineage>
        <taxon>Bacteria</taxon>
        <taxon>Pseudomonadati</taxon>
        <taxon>Bacteroidota</taxon>
        <taxon>Flavobacteriia</taxon>
        <taxon>Flavobacteriales</taxon>
        <taxon>Flavobacteriaceae</taxon>
        <taxon>Zhouia</taxon>
    </lineage>
</organism>
<dbReference type="SUPFAM" id="SSF52833">
    <property type="entry name" value="Thioredoxin-like"/>
    <property type="match status" value="1"/>
</dbReference>
<keyword evidence="3" id="KW-1015">Disulfide bond</keyword>
<dbReference type="PROSITE" id="PS00194">
    <property type="entry name" value="THIOREDOXIN_1"/>
    <property type="match status" value="1"/>
</dbReference>
<dbReference type="Gene3D" id="3.40.30.10">
    <property type="entry name" value="Glutaredoxin"/>
    <property type="match status" value="1"/>
</dbReference>
<protein>
    <submittedName>
        <fullName evidence="7">Peroxiredoxin</fullName>
    </submittedName>
</protein>
<dbReference type="PROSITE" id="PS51352">
    <property type="entry name" value="THIOREDOXIN_2"/>
    <property type="match status" value="1"/>
</dbReference>
<dbReference type="InterPro" id="IPR000866">
    <property type="entry name" value="AhpC/TSA"/>
</dbReference>